<dbReference type="Gene3D" id="3.40.30.10">
    <property type="entry name" value="Glutaredoxin"/>
    <property type="match status" value="1"/>
</dbReference>
<dbReference type="GO" id="GO:0017004">
    <property type="term" value="P:cytochrome complex assembly"/>
    <property type="evidence" value="ECO:0007669"/>
    <property type="project" value="UniProtKB-KW"/>
</dbReference>
<dbReference type="InterPro" id="IPR013766">
    <property type="entry name" value="Thioredoxin_domain"/>
</dbReference>
<evidence type="ECO:0000313" key="8">
    <source>
        <dbReference type="EMBL" id="KUL28393.1"/>
    </source>
</evidence>
<dbReference type="SUPFAM" id="SSF52833">
    <property type="entry name" value="Thioredoxin-like"/>
    <property type="match status" value="1"/>
</dbReference>
<dbReference type="GO" id="GO:0030313">
    <property type="term" value="C:cell envelope"/>
    <property type="evidence" value="ECO:0007669"/>
    <property type="project" value="UniProtKB-SubCell"/>
</dbReference>
<feature type="signal peptide" evidence="6">
    <location>
        <begin position="1"/>
        <end position="21"/>
    </location>
</feature>
<feature type="chain" id="PRO_5038346914" description="Thioredoxin domain-containing protein" evidence="6">
    <location>
        <begin position="22"/>
        <end position="206"/>
    </location>
</feature>
<comment type="subcellular location">
    <subcellularLocation>
        <location evidence="1">Cell envelope</location>
    </subcellularLocation>
</comment>
<dbReference type="PANTHER" id="PTHR42852:SF6">
    <property type="entry name" value="THIOL:DISULFIDE INTERCHANGE PROTEIN DSBE"/>
    <property type="match status" value="1"/>
</dbReference>
<sequence length="206" mass="20598">MRRFLPAVAALVLLAGCTSGASGDSVEAASSTPSPFAACSTPGPSAGAASPAAASPGAASRGAASAGVAALQGLSIGCFTGDSPVDLGALRGPAVINIWASFCGPCRTELPVVQKLADKTAGRLTVLGVDSGDRWEAAASFGADHGVSIPTLFDQDRKLAGAVGAISLPSTIFIDANGKMYLHRYSMDAADLSDLLLEHTGLRVEL</sequence>
<evidence type="ECO:0000256" key="3">
    <source>
        <dbReference type="ARBA" id="ARBA00022968"/>
    </source>
</evidence>
<keyword evidence="3" id="KW-0812">Transmembrane</keyword>
<evidence type="ECO:0000256" key="2">
    <source>
        <dbReference type="ARBA" id="ARBA00022748"/>
    </source>
</evidence>
<dbReference type="Proteomes" id="UP000053244">
    <property type="component" value="Unassembled WGS sequence"/>
</dbReference>
<dbReference type="PROSITE" id="PS51352">
    <property type="entry name" value="THIOREDOXIN_2"/>
    <property type="match status" value="1"/>
</dbReference>
<dbReference type="EMBL" id="LLZH01000290">
    <property type="protein sequence ID" value="KUL28393.1"/>
    <property type="molecule type" value="Genomic_DNA"/>
</dbReference>
<evidence type="ECO:0000256" key="4">
    <source>
        <dbReference type="ARBA" id="ARBA00023157"/>
    </source>
</evidence>
<dbReference type="InterPro" id="IPR050553">
    <property type="entry name" value="Thioredoxin_ResA/DsbE_sf"/>
</dbReference>
<keyword evidence="3" id="KW-0735">Signal-anchor</keyword>
<evidence type="ECO:0000256" key="1">
    <source>
        <dbReference type="ARBA" id="ARBA00004196"/>
    </source>
</evidence>
<evidence type="ECO:0000313" key="9">
    <source>
        <dbReference type="Proteomes" id="UP000053244"/>
    </source>
</evidence>
<feature type="domain" description="Thioredoxin" evidence="7">
    <location>
        <begin position="44"/>
        <end position="201"/>
    </location>
</feature>
<dbReference type="GO" id="GO:0016209">
    <property type="term" value="F:antioxidant activity"/>
    <property type="evidence" value="ECO:0007669"/>
    <property type="project" value="InterPro"/>
</dbReference>
<proteinExistence type="predicted"/>
<keyword evidence="6" id="KW-0732">Signal</keyword>
<dbReference type="RefSeq" id="WP_067699102.1">
    <property type="nucleotide sequence ID" value="NZ_LLZH01000290.1"/>
</dbReference>
<dbReference type="InterPro" id="IPR036249">
    <property type="entry name" value="Thioredoxin-like_sf"/>
</dbReference>
<name>A0A101JKB9_9ACTN</name>
<evidence type="ECO:0000256" key="5">
    <source>
        <dbReference type="ARBA" id="ARBA00023284"/>
    </source>
</evidence>
<dbReference type="InterPro" id="IPR017937">
    <property type="entry name" value="Thioredoxin_CS"/>
</dbReference>
<accession>A0A101JKB9</accession>
<evidence type="ECO:0000259" key="7">
    <source>
        <dbReference type="PROSITE" id="PS51352"/>
    </source>
</evidence>
<organism evidence="8 9">
    <name type="scientific">Actinoplanes awajinensis subsp. mycoplanecinus</name>
    <dbReference type="NCBI Taxonomy" id="135947"/>
    <lineage>
        <taxon>Bacteria</taxon>
        <taxon>Bacillati</taxon>
        <taxon>Actinomycetota</taxon>
        <taxon>Actinomycetes</taxon>
        <taxon>Micromonosporales</taxon>
        <taxon>Micromonosporaceae</taxon>
        <taxon>Actinoplanes</taxon>
    </lineage>
</organism>
<keyword evidence="5" id="KW-0676">Redox-active center</keyword>
<dbReference type="GO" id="GO:0016491">
    <property type="term" value="F:oxidoreductase activity"/>
    <property type="evidence" value="ECO:0007669"/>
    <property type="project" value="InterPro"/>
</dbReference>
<dbReference type="PROSITE" id="PS00194">
    <property type="entry name" value="THIOREDOXIN_1"/>
    <property type="match status" value="1"/>
</dbReference>
<dbReference type="OrthoDB" id="9796554at2"/>
<reference evidence="8 9" key="1">
    <citation type="submission" date="2015-10" db="EMBL/GenBank/DDBJ databases">
        <authorList>
            <person name="Gilbert D.G."/>
        </authorList>
    </citation>
    <scope>NUCLEOTIDE SEQUENCE [LARGE SCALE GENOMIC DNA]</scope>
    <source>
        <strain evidence="8 9">NRRL B-16712</strain>
    </source>
</reference>
<protein>
    <recommendedName>
        <fullName evidence="7">Thioredoxin domain-containing protein</fullName>
    </recommendedName>
</protein>
<dbReference type="Pfam" id="PF00578">
    <property type="entry name" value="AhpC-TSA"/>
    <property type="match status" value="1"/>
</dbReference>
<dbReference type="PROSITE" id="PS51257">
    <property type="entry name" value="PROKAR_LIPOPROTEIN"/>
    <property type="match status" value="1"/>
</dbReference>
<dbReference type="PANTHER" id="PTHR42852">
    <property type="entry name" value="THIOL:DISULFIDE INTERCHANGE PROTEIN DSBE"/>
    <property type="match status" value="1"/>
</dbReference>
<evidence type="ECO:0000256" key="6">
    <source>
        <dbReference type="SAM" id="SignalP"/>
    </source>
</evidence>
<keyword evidence="2" id="KW-0201">Cytochrome c-type biogenesis</keyword>
<gene>
    <name evidence="8" type="ORF">ADL15_32355</name>
</gene>
<keyword evidence="4" id="KW-1015">Disulfide bond</keyword>
<dbReference type="CDD" id="cd02966">
    <property type="entry name" value="TlpA_like_family"/>
    <property type="match status" value="1"/>
</dbReference>
<dbReference type="AlphaFoldDB" id="A0A101JKB9"/>
<dbReference type="InterPro" id="IPR000866">
    <property type="entry name" value="AhpC/TSA"/>
</dbReference>
<comment type="caution">
    <text evidence="8">The sequence shown here is derived from an EMBL/GenBank/DDBJ whole genome shotgun (WGS) entry which is preliminary data.</text>
</comment>
<keyword evidence="9" id="KW-1185">Reference proteome</keyword>